<dbReference type="Gene3D" id="3.30.479.30">
    <property type="entry name" value="Band 7 domain"/>
    <property type="match status" value="1"/>
</dbReference>
<reference evidence="3 4" key="1">
    <citation type="submission" date="2019-07" db="EMBL/GenBank/DDBJ databases">
        <title>Genomic Encyclopedia of Type Strains, Phase III (KMG-III): the genomes of soil and plant-associated and newly described type strains.</title>
        <authorList>
            <person name="Whitman W."/>
        </authorList>
    </citation>
    <scope>NUCLEOTIDE SEQUENCE [LARGE SCALE GENOMIC DNA]</scope>
    <source>
        <strain evidence="3 4">BL24</strain>
    </source>
</reference>
<proteinExistence type="inferred from homology"/>
<dbReference type="PANTHER" id="PTHR10264:SF83">
    <property type="entry name" value="BLL5629 PROTEIN"/>
    <property type="match status" value="1"/>
</dbReference>
<name>A0A5S5BN15_9BACL</name>
<organism evidence="3 4">
    <name type="scientific">Paenibacillus methanolicus</name>
    <dbReference type="NCBI Taxonomy" id="582686"/>
    <lineage>
        <taxon>Bacteria</taxon>
        <taxon>Bacillati</taxon>
        <taxon>Bacillota</taxon>
        <taxon>Bacilli</taxon>
        <taxon>Bacillales</taxon>
        <taxon>Paenibacillaceae</taxon>
        <taxon>Paenibacillus</taxon>
    </lineage>
</organism>
<dbReference type="Proteomes" id="UP000323257">
    <property type="component" value="Unassembled WGS sequence"/>
</dbReference>
<dbReference type="CDD" id="cd13438">
    <property type="entry name" value="SPFH_eoslipins_u2"/>
    <property type="match status" value="1"/>
</dbReference>
<dbReference type="InterPro" id="IPR036013">
    <property type="entry name" value="Band_7/SPFH_dom_sf"/>
</dbReference>
<protein>
    <submittedName>
        <fullName evidence="3">SPFH domain/Band 7 family protein</fullName>
    </submittedName>
</protein>
<evidence type="ECO:0000259" key="2">
    <source>
        <dbReference type="SMART" id="SM00244"/>
    </source>
</evidence>
<keyword evidence="4" id="KW-1185">Reference proteome</keyword>
<dbReference type="InterPro" id="IPR001107">
    <property type="entry name" value="Band_7"/>
</dbReference>
<gene>
    <name evidence="3" type="ORF">BCM02_11918</name>
</gene>
<sequence>MMFNKHVLKPEERGLVFRDGHYIKMAKSGVVRYSKWRGEQIVVVKATEGFQVEGYALESFLHDPELFQELEIINVRDHELVLHYENEQFKAVLRPGRYAFWKGLREHRFVRADIRQPELGGEIDRTIVSKLGVHVQVQDVASHERGFLFYDNLLQRELVPGRYYFWRGSVQTVVRTVDMRQQQMDLTGQEMMTEDKITLRLNFVCQYRIVDPIRLLDIKGFEEQLHIELQLVLRQYVGTLKLDDLLRTKQEVAAFVLTRLNEKSGEYGLRFLSAGVKDIILPGEIRDILNTVLLAEKKAQANLITRREETSSTRSLLNTAKLMDENRTLYRLKELEFLEKICEKIGTISLSGGSNLPERLDALLGSRMGEADSR</sequence>
<feature type="domain" description="Band 7" evidence="2">
    <location>
        <begin position="131"/>
        <end position="293"/>
    </location>
</feature>
<dbReference type="GO" id="GO:0005886">
    <property type="term" value="C:plasma membrane"/>
    <property type="evidence" value="ECO:0007669"/>
    <property type="project" value="InterPro"/>
</dbReference>
<evidence type="ECO:0000313" key="3">
    <source>
        <dbReference type="EMBL" id="TYP68334.1"/>
    </source>
</evidence>
<comment type="similarity">
    <text evidence="1">Belongs to the band 7/mec-2 family.</text>
</comment>
<dbReference type="SUPFAM" id="SSF117892">
    <property type="entry name" value="Band 7/SPFH domain"/>
    <property type="match status" value="1"/>
</dbReference>
<dbReference type="SMART" id="SM00244">
    <property type="entry name" value="PHB"/>
    <property type="match status" value="1"/>
</dbReference>
<accession>A0A5S5BN15</accession>
<comment type="caution">
    <text evidence="3">The sequence shown here is derived from an EMBL/GenBank/DDBJ whole genome shotgun (WGS) entry which is preliminary data.</text>
</comment>
<dbReference type="EMBL" id="VNHS01000019">
    <property type="protein sequence ID" value="TYP68334.1"/>
    <property type="molecule type" value="Genomic_DNA"/>
</dbReference>
<dbReference type="PANTHER" id="PTHR10264">
    <property type="entry name" value="BAND 7 PROTEIN-RELATED"/>
    <property type="match status" value="1"/>
</dbReference>
<evidence type="ECO:0000313" key="4">
    <source>
        <dbReference type="Proteomes" id="UP000323257"/>
    </source>
</evidence>
<dbReference type="AlphaFoldDB" id="A0A5S5BN15"/>
<dbReference type="InterPro" id="IPR043202">
    <property type="entry name" value="Band-7_stomatin-like"/>
</dbReference>
<dbReference type="Pfam" id="PF01145">
    <property type="entry name" value="Band_7"/>
    <property type="match status" value="1"/>
</dbReference>
<evidence type="ECO:0000256" key="1">
    <source>
        <dbReference type="ARBA" id="ARBA00008164"/>
    </source>
</evidence>